<dbReference type="SUPFAM" id="SSF53756">
    <property type="entry name" value="UDP-Glycosyltransferase/glycogen phosphorylase"/>
    <property type="match status" value="1"/>
</dbReference>
<accession>A0ABU3RHQ2</accession>
<evidence type="ECO:0000313" key="4">
    <source>
        <dbReference type="Proteomes" id="UP001260980"/>
    </source>
</evidence>
<gene>
    <name evidence="3" type="ORF">RQP52_22120</name>
</gene>
<evidence type="ECO:0000313" key="3">
    <source>
        <dbReference type="EMBL" id="MDU0203782.1"/>
    </source>
</evidence>
<dbReference type="InterPro" id="IPR001296">
    <property type="entry name" value="Glyco_trans_1"/>
</dbReference>
<dbReference type="Proteomes" id="UP001260980">
    <property type="component" value="Unassembled WGS sequence"/>
</dbReference>
<keyword evidence="4" id="KW-1185">Reference proteome</keyword>
<dbReference type="Gene3D" id="3.40.50.2000">
    <property type="entry name" value="Glycogen Phosphorylase B"/>
    <property type="match status" value="2"/>
</dbReference>
<name>A0ABU3RHQ2_9BACL</name>
<dbReference type="EC" id="2.4.-.-" evidence="3"/>
<proteinExistence type="predicted"/>
<dbReference type="PANTHER" id="PTHR46401">
    <property type="entry name" value="GLYCOSYLTRANSFERASE WBBK-RELATED"/>
    <property type="match status" value="1"/>
</dbReference>
<keyword evidence="1 3" id="KW-0808">Transferase</keyword>
<protein>
    <submittedName>
        <fullName evidence="3">Glycosyltransferase</fullName>
        <ecNumber evidence="3">2.4.-.-</ecNumber>
    </submittedName>
</protein>
<reference evidence="3 4" key="1">
    <citation type="submission" date="2023-10" db="EMBL/GenBank/DDBJ databases">
        <title>Paenibacillus strain PFR10 Genome sequencing and assembly.</title>
        <authorList>
            <person name="Kim I."/>
        </authorList>
    </citation>
    <scope>NUCLEOTIDE SEQUENCE [LARGE SCALE GENOMIC DNA]</scope>
    <source>
        <strain evidence="3 4">PFR10</strain>
    </source>
</reference>
<comment type="caution">
    <text evidence="3">The sequence shown here is derived from an EMBL/GenBank/DDBJ whole genome shotgun (WGS) entry which is preliminary data.</text>
</comment>
<dbReference type="GO" id="GO:0016757">
    <property type="term" value="F:glycosyltransferase activity"/>
    <property type="evidence" value="ECO:0007669"/>
    <property type="project" value="UniProtKB-KW"/>
</dbReference>
<dbReference type="CDD" id="cd03811">
    <property type="entry name" value="GT4_GT28_WabH-like"/>
    <property type="match status" value="1"/>
</dbReference>
<dbReference type="EMBL" id="JAWCUD010000008">
    <property type="protein sequence ID" value="MDU0203782.1"/>
    <property type="molecule type" value="Genomic_DNA"/>
</dbReference>
<evidence type="ECO:0000259" key="2">
    <source>
        <dbReference type="Pfam" id="PF00534"/>
    </source>
</evidence>
<sequence>MKKKLLFVMPSLAAGGGEKSLVTLLNRIDFKVYEVDLFLLSHEGIFMEFIPSEVRLLPLPETYHLFSLPLLHSVKEFLLRGNGGLAYNRLMFSIKNRFPGNRAKKEQYSWKNISKSLEHLQDKYYAAIGFLEKTSTYFCVDKVVAAERKIGWVHIDYDQLGMDSRFDNDYFEKLDHIVTVSEKCAHILEKRFPKQKNKVEVIYNIVSPSIINKMATPDALDVYEKHGDEIIILSIGRLHYQKNFDLAVESCKLLVDRGYKIQWNIIGDGEEKERLLKLIEENHLENNFKLLGLKSNPYPYIKQADIYAQTSRFEGKSIAIDEAKILNKPIIVTNFSTAKDQVNDEIDGLIVDMDAIAMADGVEKLIKDSHLRKRLTTNLANLQLGTEEEIEKLYEIINR</sequence>
<dbReference type="Pfam" id="PF00534">
    <property type="entry name" value="Glycos_transf_1"/>
    <property type="match status" value="1"/>
</dbReference>
<dbReference type="RefSeq" id="WP_315953865.1">
    <property type="nucleotide sequence ID" value="NZ_JAWCUD010000008.1"/>
</dbReference>
<dbReference type="PANTHER" id="PTHR46401:SF2">
    <property type="entry name" value="GLYCOSYLTRANSFERASE WBBK-RELATED"/>
    <property type="match status" value="1"/>
</dbReference>
<evidence type="ECO:0000256" key="1">
    <source>
        <dbReference type="ARBA" id="ARBA00022679"/>
    </source>
</evidence>
<organism evidence="3 4">
    <name type="scientific">Paenibacillus violae</name>
    <dbReference type="NCBI Taxonomy" id="3077234"/>
    <lineage>
        <taxon>Bacteria</taxon>
        <taxon>Bacillati</taxon>
        <taxon>Bacillota</taxon>
        <taxon>Bacilli</taxon>
        <taxon>Bacillales</taxon>
        <taxon>Paenibacillaceae</taxon>
        <taxon>Paenibacillus</taxon>
    </lineage>
</organism>
<keyword evidence="3" id="KW-0328">Glycosyltransferase</keyword>
<feature type="domain" description="Glycosyl transferase family 1" evidence="2">
    <location>
        <begin position="223"/>
        <end position="378"/>
    </location>
</feature>